<dbReference type="RefSeq" id="WP_103311783.1">
    <property type="nucleotide sequence ID" value="NZ_PPPD01000001.1"/>
</dbReference>
<evidence type="ECO:0000313" key="4">
    <source>
        <dbReference type="Proteomes" id="UP000236379"/>
    </source>
</evidence>
<proteinExistence type="predicted"/>
<feature type="signal peptide" evidence="1">
    <location>
        <begin position="1"/>
        <end position="27"/>
    </location>
</feature>
<keyword evidence="4" id="KW-1185">Reference proteome</keyword>
<protein>
    <recommendedName>
        <fullName evidence="2">DUF4397 domain-containing protein</fullName>
    </recommendedName>
</protein>
<dbReference type="PROSITE" id="PS51257">
    <property type="entry name" value="PROKAR_LIPOPROTEIN"/>
    <property type="match status" value="1"/>
</dbReference>
<sequence>MKITRLTAVVCTLSLALMACGTSTPQAGTQPAPAQAATAAQMSDAQAQTMLGAESLRPSSGAVTNVTYAFKGTVTQGPSTGTVLAGDLKLKVRALRSGLSFLEGTLAGTVGVRGLLFKDGSSILVFDVEPQGIIGRGKPGEARMLSGVFFGPDIGGGDRGTWTATLQAAPPAEAPKSGARALHASSDTPAVDLLIDGAKVSPAGGFAFRTTFPNNAAGGGYAQLPSGKRQVKVCAAGTTVCPVAAALNLAAGTRYTVAVIGTLSPDDDHGKTPRPLTPLVLQDSAASKPDKAQVRLVHAAATPAANLVDVYVTAPGADIGKISPAIADFQYSKDSGYLPLPPGDYQVRITLPHTKTVVIDSGKLSLMAGKVFTAFAVDPLPGTQAFGAVLLQDN</sequence>
<accession>A0A2K3UXS1</accession>
<comment type="caution">
    <text evidence="3">The sequence shown here is derived from an EMBL/GenBank/DDBJ whole genome shotgun (WGS) entry which is preliminary data.</text>
</comment>
<reference evidence="3 4" key="1">
    <citation type="submission" date="2018-01" db="EMBL/GenBank/DDBJ databases">
        <title>Deinococcus koreensis sp. nov., a radiation-resistant bacterium isolated from river water.</title>
        <authorList>
            <person name="Choi A."/>
        </authorList>
    </citation>
    <scope>NUCLEOTIDE SEQUENCE [LARGE SCALE GENOMIC DNA]</scope>
    <source>
        <strain evidence="3 4">SJW1-2</strain>
    </source>
</reference>
<name>A0A2K3UXS1_9DEIO</name>
<keyword evidence="1" id="KW-0732">Signal</keyword>
<feature type="domain" description="DUF4397" evidence="2">
    <location>
        <begin position="180"/>
        <end position="311"/>
    </location>
</feature>
<dbReference type="Pfam" id="PF14344">
    <property type="entry name" value="DUF4397"/>
    <property type="match status" value="1"/>
</dbReference>
<dbReference type="Proteomes" id="UP000236379">
    <property type="component" value="Unassembled WGS sequence"/>
</dbReference>
<dbReference type="EMBL" id="PPPD01000001">
    <property type="protein sequence ID" value="PNY81340.1"/>
    <property type="molecule type" value="Genomic_DNA"/>
</dbReference>
<dbReference type="AlphaFoldDB" id="A0A2K3UXS1"/>
<evidence type="ECO:0000259" key="2">
    <source>
        <dbReference type="Pfam" id="PF14344"/>
    </source>
</evidence>
<evidence type="ECO:0000256" key="1">
    <source>
        <dbReference type="SAM" id="SignalP"/>
    </source>
</evidence>
<dbReference type="InterPro" id="IPR025510">
    <property type="entry name" value="DUF4397"/>
</dbReference>
<organism evidence="3 4">
    <name type="scientific">Deinococcus koreensis</name>
    <dbReference type="NCBI Taxonomy" id="2054903"/>
    <lineage>
        <taxon>Bacteria</taxon>
        <taxon>Thermotogati</taxon>
        <taxon>Deinococcota</taxon>
        <taxon>Deinococci</taxon>
        <taxon>Deinococcales</taxon>
        <taxon>Deinococcaceae</taxon>
        <taxon>Deinococcus</taxon>
    </lineage>
</organism>
<gene>
    <name evidence="3" type="ORF">CVO96_08035</name>
</gene>
<feature type="chain" id="PRO_5014332978" description="DUF4397 domain-containing protein" evidence="1">
    <location>
        <begin position="28"/>
        <end position="394"/>
    </location>
</feature>
<dbReference type="OrthoDB" id="9783299at2"/>
<evidence type="ECO:0000313" key="3">
    <source>
        <dbReference type="EMBL" id="PNY81340.1"/>
    </source>
</evidence>